<sequence>MKKTIAIFSTVLISLSLFSFKAEATTISAQRGPQVEIGQRGPAYRNVLMAENHITGEKQYETFYVLPGYHLESRGSRRQGEWTIYRYTIVEDR</sequence>
<reference evidence="2 3" key="1">
    <citation type="submission" date="2016-11" db="EMBL/GenBank/DDBJ databases">
        <authorList>
            <person name="Jaros S."/>
            <person name="Januszkiewicz K."/>
            <person name="Wedrychowicz H."/>
        </authorList>
    </citation>
    <scope>NUCLEOTIDE SEQUENCE [LARGE SCALE GENOMIC DNA]</scope>
    <source>
        <strain evidence="2 3">DSM 3090</strain>
    </source>
</reference>
<gene>
    <name evidence="2" type="ORF">SAMN02745248_01701</name>
</gene>
<dbReference type="OrthoDB" id="9760715at2"/>
<keyword evidence="1" id="KW-0732">Signal</keyword>
<dbReference type="RefSeq" id="WP_072903671.1">
    <property type="nucleotide sequence ID" value="NZ_FRAD01000013.1"/>
</dbReference>
<dbReference type="EMBL" id="FRAD01000013">
    <property type="protein sequence ID" value="SHK07348.1"/>
    <property type="molecule type" value="Genomic_DNA"/>
</dbReference>
<accession>A0A1M6PHC0</accession>
<organism evidence="2 3">
    <name type="scientific">Hathewaya proteolytica DSM 3090</name>
    <dbReference type="NCBI Taxonomy" id="1121331"/>
    <lineage>
        <taxon>Bacteria</taxon>
        <taxon>Bacillati</taxon>
        <taxon>Bacillota</taxon>
        <taxon>Clostridia</taxon>
        <taxon>Eubacteriales</taxon>
        <taxon>Clostridiaceae</taxon>
        <taxon>Hathewaya</taxon>
    </lineage>
</organism>
<name>A0A1M6PHC0_9CLOT</name>
<evidence type="ECO:0000313" key="2">
    <source>
        <dbReference type="EMBL" id="SHK07348.1"/>
    </source>
</evidence>
<dbReference type="Proteomes" id="UP000183952">
    <property type="component" value="Unassembled WGS sequence"/>
</dbReference>
<feature type="chain" id="PRO_5013246276" evidence="1">
    <location>
        <begin position="25"/>
        <end position="93"/>
    </location>
</feature>
<dbReference type="STRING" id="1121331.SAMN02745248_01701"/>
<evidence type="ECO:0000313" key="3">
    <source>
        <dbReference type="Proteomes" id="UP000183952"/>
    </source>
</evidence>
<evidence type="ECO:0000256" key="1">
    <source>
        <dbReference type="SAM" id="SignalP"/>
    </source>
</evidence>
<protein>
    <submittedName>
        <fullName evidence="2">Uncharacterized protein</fullName>
    </submittedName>
</protein>
<keyword evidence="3" id="KW-1185">Reference proteome</keyword>
<feature type="signal peptide" evidence="1">
    <location>
        <begin position="1"/>
        <end position="24"/>
    </location>
</feature>
<dbReference type="AlphaFoldDB" id="A0A1M6PHC0"/>
<proteinExistence type="predicted"/>